<reference evidence="4" key="3">
    <citation type="submission" date="2025-09" db="UniProtKB">
        <authorList>
            <consortium name="Ensembl"/>
        </authorList>
    </citation>
    <scope>IDENTIFICATION</scope>
</reference>
<name>A0A8B9QVN2_ANAPL</name>
<evidence type="ECO:0000259" key="3">
    <source>
        <dbReference type="Pfam" id="PF12234"/>
    </source>
</evidence>
<evidence type="ECO:0000256" key="2">
    <source>
        <dbReference type="SAM" id="MobiDB-lite"/>
    </source>
</evidence>
<dbReference type="GO" id="GO:0007035">
    <property type="term" value="P:vacuolar acidification"/>
    <property type="evidence" value="ECO:0007669"/>
    <property type="project" value="TreeGrafter"/>
</dbReference>
<sequence length="2696" mass="301167">MLSRYSAFCESKVSCAWEPTVTYSTNFPKGETDWVVHFSFVYLAHPRAVTGFSWRNISKYMPRGLVCNVLLTSCLDGICRLWAETLLPEDTLLGEQICETSTSSISSTISQSGKQKDKIQHALEVQGLKGQRRSSVLVTHTDVLPDQQGTHEVQRHISHHANALGHFHIAATINPNTDIPSVLAGTAFNIDEGNGGFVVHWLNNKEFNFTSSIEVFMQHLRKLSEQQLEQDFGDVEVEEEEEMEEKERTGLRMPLPTVLLDRKIELLLTEWNRNPDMLFTIHPIDGTFLVWHVKYLDEHTPGIFRQVQVSFSSRIPVAFPSGDASSLSKNIMMYACPVLLKDSNAVHQKTVDFPDKTLASKGPGFAQNSTNVNIISPIVMMISKHIDGSLNQWAVTFADKSAFTTVLTVSHKFRYCGHRFHLNDLACHSVLPLLLTSSHHNALLTPESDSSQDSDSINRIMDPIKHVKGSSRQQLKNAATRTFYDPNAIYSELILWRVDPIGPLSYTGGVSELARINSLHTSAFSNVAWLPTLIPSYCLGTYCNSASACFVASDGKNLRLYQAVVDARKLLDELADPESSKLIGEVFNIVSQQSTARPGCIIELDAITNKCGSNTQLLHVFQEDFILGYKPQKEDVEGKETEIFFQPSQGYRPPPFSEKFYLVVIEKDSNGCSVLQMWHLHLKSVQASKTTEKKPTLSENKLSVPEQKTVDSSPDISPGISPIPRSSSIANLQTASKLILSSRLVYSQPLDLPVGVEVIRATPSAGHLSSSSIYPVCLAPYLIVTSCSDNRVRFWRCTVEKDLNSKNEERETYHWRKWPLMNDEGEDNSSTVTIVGRPVAVSCSYTGRLAVAYKQPIQHNGFVSKEFSMHVCILECESTGGSEWVLEQTIQLDDLVRVGSVLDSRVSVDSNLFVYSKSDAFLNKDKCLVPSIKHLVHLDWVSKEDGSHILTVGVGANIFMYGRLSGIVTDQTSSKEGVAVITLPLGGSIKQGIKSKWVLLRSIDLVSSVDGTPSLPVSLSWVRDGILVVGMDCEMHVYAQWKHAVKFGDGESDIFTTEDTATKDPLKASLIAKKTSVIDGAGIVDDVFGTPTVIQDGGLFEAAHVLSPTLPQYHPTQLLELMDLGKVRRAKAILSHLVKCIAGEVAIVKDTEAGEGTGPKRHLSRTISVSGSTAKDTITAGKDGTRDYTEIDSIPPLPLYALLAADQDATYISEETSKIPQGSEDRVKRKTEDQYSDLFQIQPVTTDDFIDFEPEKRESKSKVINLSQYGPTYFGREHASVLSSHLMHSSLPGLTRLEQMFLVALADTVATTSTELDENRDKNYSGRDTLDECGLRYLLAMRLHTCLLTSLPPLYRVQLLHQGLSTCHFAWAFHSEAEEELINMIPAIQKGDPQWSELRAMGIGWWVRNINTLRRCIEKVAKASFQRNNDALDAALFYLAMKKKAVVWGLSQHDEKMTAFFSHNFSEDRWRKAALKNAFALLGKQRFEQSAAFFLLAGSLKDAIEVCLEKMEDIQLAMVIARLYESEFETSATYTSILHEKILGCHKDGTGFSCTKLHSDPFLRSIAYWIMKDYTRALDTLLEQTPKDDDENPVIVKSCNPVVFSFYNYLRTHPLLIRRYFSSPEGTLATLGLKTEKSFVDKINLIERKLFFTTANAHFKVGCPVLALEVLSKIPKIRKKSTIPTEKNVSSPPIQAGIQDSKAQWGGAGSGDIDWSKPIPTSFALEGTVESSAQFDWSQPAVKFDDEPLTLDWGEDKSESDDEGKDVGIMMKNSKSSSENEEQDKKTSDINVSQTPRGEISDIGDTEVDVIAEQLKFRACLKILMTELRTLATGYEVDGGKLRFQLYNWLEKEIAAMHEICNHEAGGKDYCKTYTKVNGDLLDHEDIMDKPDIGSYERHQIERRRLQAKREHAERRKWWLQKNQALLRVFLSYCSLHGAQGGGLASVRMELKFLLQESQQETTVKQLQSPLPLPTTLPLLSASIASTKTVIANPVLYLNNHIHDILYTIVQMKSPPHPNIEDVKVHTLHSLAASLSASIYQALCDSHSYSQTEANQFTGMVYQGLLLSDRRRLRTESIEEHATPNSSPAQWPGVSSLINLLSSAQDEDQPKLNILLCEAVVAVYLSLLIHAMATNSCNELFRLAAHPLNSRMWAAVFGGGVKLMLVPGRPVKDSTVPPPVPAERPSYKEKFIPPELSMWDYFMAKPFLPLSDSGVIYDSDESIHSDEEEDDAFLSDIQIQEHKDANSYRLEEIATILQDRMDQFEGPPPNYINTYPSDLGVAMIEPENTPFKSKDYSALPAKRLWHFLVKQELLQETFIRYIFTKKRKQSEVEADLGYPGGKAKIIHKESDMIMAFAVNKANSNEIVLASTHDVQELDISALLAAQSFIWIGEEYDREVYHEAGYIVIVNVDCTQKNLIKRNLNNVKRMASHPVHQYYLTGAQDGSVRMFEWTRPQQLVCFRQAGNARVTRMYFNSQGNKCGVADGEGFLSIWQVNQTTSNPKPYLSWQCHSKTTSDFAFITSSSLVATSGQSNDNRNVCLWDTLVSSGNSLIHAFTCHDHGATVLQYAPKHQLLISGGRKGYICIFDIRQRQILYTFQAHESAVKALALEPSEDYFVTGSAEGNMKVWRLTGYNLIHSFKNEHAKQSIFRNIGAGVTQIETVQGNRIFSCGADGTLKMRVLPNAFNVPSGIFDIL</sequence>
<dbReference type="InterPro" id="IPR036322">
    <property type="entry name" value="WD40_repeat_dom_sf"/>
</dbReference>
<dbReference type="SMART" id="SM00320">
    <property type="entry name" value="WD40"/>
    <property type="match status" value="10"/>
</dbReference>
<dbReference type="Pfam" id="PF12234">
    <property type="entry name" value="Rav1p_C"/>
    <property type="match status" value="2"/>
</dbReference>
<feature type="domain" description="RAVE complex protein Rav1 C-terminal" evidence="3">
    <location>
        <begin position="1231"/>
        <end position="1669"/>
    </location>
</feature>
<dbReference type="PANTHER" id="PTHR13950:SF13">
    <property type="entry name" value="DMX-LIKE PROTEIN 2"/>
    <property type="match status" value="1"/>
</dbReference>
<feature type="domain" description="RAVE complex protein Rav1 C-terminal" evidence="3">
    <location>
        <begin position="910"/>
        <end position="1146"/>
    </location>
</feature>
<dbReference type="PANTHER" id="PTHR13950">
    <property type="entry name" value="RABCONNECTIN-RELATED"/>
    <property type="match status" value="1"/>
</dbReference>
<evidence type="ECO:0000313" key="5">
    <source>
        <dbReference type="Proteomes" id="UP000694400"/>
    </source>
</evidence>
<dbReference type="Gene3D" id="2.130.10.10">
    <property type="entry name" value="YVTN repeat-like/Quinoprotein amine dehydrogenase"/>
    <property type="match status" value="1"/>
</dbReference>
<organism evidence="4 5">
    <name type="scientific">Anas platyrhynchos</name>
    <name type="common">Mallard</name>
    <name type="synonym">Anas boschas</name>
    <dbReference type="NCBI Taxonomy" id="8839"/>
    <lineage>
        <taxon>Eukaryota</taxon>
        <taxon>Metazoa</taxon>
        <taxon>Chordata</taxon>
        <taxon>Craniata</taxon>
        <taxon>Vertebrata</taxon>
        <taxon>Euteleostomi</taxon>
        <taxon>Archelosauria</taxon>
        <taxon>Archosauria</taxon>
        <taxon>Dinosauria</taxon>
        <taxon>Saurischia</taxon>
        <taxon>Theropoda</taxon>
        <taxon>Coelurosauria</taxon>
        <taxon>Aves</taxon>
        <taxon>Neognathae</taxon>
        <taxon>Galloanserae</taxon>
        <taxon>Anseriformes</taxon>
        <taxon>Anatidae</taxon>
        <taxon>Anatinae</taxon>
        <taxon>Anas</taxon>
    </lineage>
</organism>
<dbReference type="InterPro" id="IPR001680">
    <property type="entry name" value="WD40_rpt"/>
</dbReference>
<dbReference type="SUPFAM" id="SSF50978">
    <property type="entry name" value="WD40 repeat-like"/>
    <property type="match status" value="1"/>
</dbReference>
<dbReference type="InterPro" id="IPR022033">
    <property type="entry name" value="Rav1p_C"/>
</dbReference>
<feature type="compositionally biased region" description="Polar residues" evidence="2">
    <location>
        <begin position="1682"/>
        <end position="1693"/>
    </location>
</feature>
<accession>A0A8B9QVN2</accession>
<feature type="repeat" description="WD" evidence="1">
    <location>
        <begin position="2598"/>
        <end position="2639"/>
    </location>
</feature>
<dbReference type="Pfam" id="PF00400">
    <property type="entry name" value="WD40"/>
    <property type="match status" value="1"/>
</dbReference>
<feature type="region of interest" description="Disordered" evidence="2">
    <location>
        <begin position="689"/>
        <end position="720"/>
    </location>
</feature>
<reference evidence="4" key="2">
    <citation type="submission" date="2025-08" db="UniProtKB">
        <authorList>
            <consortium name="Ensembl"/>
        </authorList>
    </citation>
    <scope>IDENTIFICATION</scope>
</reference>
<dbReference type="PROSITE" id="PS50082">
    <property type="entry name" value="WD_REPEATS_2"/>
    <property type="match status" value="1"/>
</dbReference>
<dbReference type="Proteomes" id="UP000694400">
    <property type="component" value="Chromosome 12"/>
</dbReference>
<dbReference type="Ensembl" id="ENSAPLT00020004385.1">
    <property type="protein sequence ID" value="ENSAPLP00020004067.1"/>
    <property type="gene ID" value="ENSAPLG00020002521.1"/>
</dbReference>
<proteinExistence type="predicted"/>
<evidence type="ECO:0000256" key="1">
    <source>
        <dbReference type="PROSITE-ProRule" id="PRU00221"/>
    </source>
</evidence>
<dbReference type="InterPro" id="IPR052208">
    <property type="entry name" value="DmX-like/RAVE_component"/>
</dbReference>
<feature type="region of interest" description="Disordered" evidence="2">
    <location>
        <begin position="1682"/>
        <end position="1711"/>
    </location>
</feature>
<dbReference type="InterPro" id="IPR015943">
    <property type="entry name" value="WD40/YVTN_repeat-like_dom_sf"/>
</dbReference>
<reference evidence="4" key="1">
    <citation type="submission" date="2019-08" db="EMBL/GenBank/DDBJ databases">
        <title>Three high-quality genomes provides insights into domestication of ducks.</title>
        <authorList>
            <person name="Hou Z.C."/>
            <person name="Zhu F."/>
            <person name="Yin Z.T."/>
            <person name="Zhang F."/>
        </authorList>
    </citation>
    <scope>NUCLEOTIDE SEQUENCE [LARGE SCALE GENOMIC DNA]</scope>
</reference>
<dbReference type="PROSITE" id="PS50294">
    <property type="entry name" value="WD_REPEATS_REGION"/>
    <property type="match status" value="1"/>
</dbReference>
<protein>
    <submittedName>
        <fullName evidence="4">Dmx like 2</fullName>
    </submittedName>
</protein>
<evidence type="ECO:0000313" key="4">
    <source>
        <dbReference type="Ensembl" id="ENSAPLP00020004067.1"/>
    </source>
</evidence>
<dbReference type="GO" id="GO:0043291">
    <property type="term" value="C:RAVE complex"/>
    <property type="evidence" value="ECO:0007669"/>
    <property type="project" value="TreeGrafter"/>
</dbReference>
<dbReference type="FunFam" id="2.130.10.10:FF:000254">
    <property type="entry name" value="dmX-like protein 2 isoform X2"/>
    <property type="match status" value="1"/>
</dbReference>
<keyword evidence="1" id="KW-0853">WD repeat</keyword>
<feature type="region of interest" description="Disordered" evidence="2">
    <location>
        <begin position="1748"/>
        <end position="1801"/>
    </location>
</feature>